<evidence type="ECO:0000259" key="2">
    <source>
        <dbReference type="Pfam" id="PF12229"/>
    </source>
</evidence>
<organism evidence="3 4">
    <name type="scientific">Rhodococcus erythropolis (strain PR4 / NBRC 100887)</name>
    <dbReference type="NCBI Taxonomy" id="234621"/>
    <lineage>
        <taxon>Bacteria</taxon>
        <taxon>Bacillati</taxon>
        <taxon>Actinomycetota</taxon>
        <taxon>Actinomycetes</taxon>
        <taxon>Mycobacteriales</taxon>
        <taxon>Nocardiaceae</taxon>
        <taxon>Rhodococcus</taxon>
        <taxon>Rhodococcus erythropolis group</taxon>
    </lineage>
</organism>
<name>C0ZRT0_RHOE4</name>
<dbReference type="AlphaFoldDB" id="C0ZRT0"/>
<feature type="compositionally biased region" description="Acidic residues" evidence="1">
    <location>
        <begin position="132"/>
        <end position="147"/>
    </location>
</feature>
<evidence type="ECO:0000256" key="1">
    <source>
        <dbReference type="SAM" id="MobiDB-lite"/>
    </source>
</evidence>
<proteinExistence type="predicted"/>
<gene>
    <name evidence="3" type="ordered locus">RER_11220</name>
</gene>
<dbReference type="KEGG" id="rer:RER_11220"/>
<dbReference type="InterPro" id="IPR007391">
    <property type="entry name" value="Vancomycin_resist_VanW"/>
</dbReference>
<reference evidence="3 4" key="2">
    <citation type="journal article" date="2006" name="Environ. Microbiol.">
        <title>Sequence analysis of three plasmids harboured in Rhodococcus erythropolis strain PR4.</title>
        <authorList>
            <person name="Sekine M."/>
            <person name="Tanikawa S."/>
            <person name="Omata S."/>
            <person name="Saito M."/>
            <person name="Fujisawa T."/>
            <person name="Tsukatani N."/>
            <person name="Tajima T."/>
            <person name="Sekigawa T."/>
            <person name="Kosugi H."/>
            <person name="Matsuo Y."/>
            <person name="Nishiko R."/>
            <person name="Imamura K."/>
            <person name="Ito M."/>
            <person name="Narita H."/>
            <person name="Tago S."/>
            <person name="Fujita N."/>
            <person name="Harayama S."/>
        </authorList>
    </citation>
    <scope>NUCLEOTIDE SEQUENCE [LARGE SCALE GENOMIC DNA]</scope>
    <source>
        <strain evidence="4">PR4 / NBRC 100887</strain>
    </source>
</reference>
<feature type="domain" description="YoaR-like putative peptidoglycan binding" evidence="2">
    <location>
        <begin position="490"/>
        <end position="547"/>
    </location>
</feature>
<feature type="compositionally biased region" description="Acidic residues" evidence="1">
    <location>
        <begin position="109"/>
        <end position="124"/>
    </location>
</feature>
<sequence length="798" mass="82743">MLLPDPRPGSSAGLSYVRISCIELSVSAAATVDAARSQQVSDEEGPSVEKTNSEDSSLPEQELESVEEPQAVEETESVDEPKTPEDTEAVVEAESVEPEPAEAPRPVDEEAIDSTEATVDEAVDEPTIVEPTIDEPTIDEPTIDESANEVTTVIPVVPAEDAPPTEVVDSAPATEAIDEQTEQFEPPAVVVPPKPPRPEFVQQYDTQQFEPIQQQYEPVVREPEAVAPPAPQQQPEAPAPASSRKWVKPAIAVGAIFAVAVIAYGVDIFTSSGKTPRGTQVAGVDIGDLTPADAEATLRAELGPRLVEPVAVHAGGVDSEIVPASAGVDVDWSATLSGVNAQPINPITRITSFFGSREVPVVSTVDQGALDASMSQLAANSDRAPVEGAVVFESGKATGVSPAAGQALETQQAGATFAAEWSDGGVVDLPVDEVPVTVTQAGVDRALQEIAIPAASGDVVVNGRDGKVATLGVDQIGEVLTFTPDGSGGLTPQYNTDAAIKILTPQLVSTEVQPKDASFTFAGGKPSVVPGVVGDLINWPDTVKELPVLLGSTASRATPAVYGPVPPALTTEAADALGINEVIGEFTTGGFEYASGVNIGLAASEIDGAVIKPGDTFSLNEYTGPRGAAQGYVESGIINNGRPDKAVGGGISQLATTLYNATYFAGMDDVAHTEHSYYISRYPEAREATIFDGAIDLQFRNPAKTGVMIETIATSSNITVRIWGTKTVDVASTTGPRTSPTSPNTVTLPEGPGCVASSGAPGFTVSDTRVVTDHASGAEISSNTRTVKYDPVPIVKCE</sequence>
<dbReference type="HOGENOM" id="CLU_011572_0_1_11"/>
<dbReference type="PANTHER" id="PTHR35788">
    <property type="entry name" value="EXPORTED PROTEIN-RELATED"/>
    <property type="match status" value="1"/>
</dbReference>
<feature type="region of interest" description="Disordered" evidence="1">
    <location>
        <begin position="181"/>
        <end position="200"/>
    </location>
</feature>
<evidence type="ECO:0000313" key="4">
    <source>
        <dbReference type="Proteomes" id="UP000002204"/>
    </source>
</evidence>
<dbReference type="EMBL" id="AP008957">
    <property type="protein sequence ID" value="BAH31830.1"/>
    <property type="molecule type" value="Genomic_DNA"/>
</dbReference>
<feature type="region of interest" description="Disordered" evidence="1">
    <location>
        <begin position="223"/>
        <end position="242"/>
    </location>
</feature>
<protein>
    <recommendedName>
        <fullName evidence="2">YoaR-like putative peptidoglycan binding domain-containing protein</fullName>
    </recommendedName>
</protein>
<reference evidence="4" key="1">
    <citation type="submission" date="2005-03" db="EMBL/GenBank/DDBJ databases">
        <title>Comparison of the complete genome sequences of Rhodococcus erythropolis PR4 and Rhodococcus opacus B4.</title>
        <authorList>
            <person name="Takarada H."/>
            <person name="Sekine M."/>
            <person name="Hosoyama A."/>
            <person name="Yamada R."/>
            <person name="Fujisawa T."/>
            <person name="Omata S."/>
            <person name="Shimizu A."/>
            <person name="Tsukatani N."/>
            <person name="Tanikawa S."/>
            <person name="Fujita N."/>
            <person name="Harayama S."/>
        </authorList>
    </citation>
    <scope>NUCLEOTIDE SEQUENCE [LARGE SCALE GENOMIC DNA]</scope>
    <source>
        <strain evidence="4">PR4 / NBRC 100887</strain>
    </source>
</reference>
<feature type="compositionally biased region" description="Acidic residues" evidence="1">
    <location>
        <begin position="86"/>
        <end position="100"/>
    </location>
</feature>
<dbReference type="InterPro" id="IPR022029">
    <property type="entry name" value="YoaR-like_PG-bd"/>
</dbReference>
<dbReference type="Pfam" id="PF12229">
    <property type="entry name" value="PG_binding_4"/>
    <property type="match status" value="1"/>
</dbReference>
<dbReference type="InterPro" id="IPR052913">
    <property type="entry name" value="Glycopeptide_resist_protein"/>
</dbReference>
<dbReference type="Proteomes" id="UP000002204">
    <property type="component" value="Chromosome"/>
</dbReference>
<evidence type="ECO:0000313" key="3">
    <source>
        <dbReference type="EMBL" id="BAH31830.1"/>
    </source>
</evidence>
<feature type="compositionally biased region" description="Acidic residues" evidence="1">
    <location>
        <begin position="61"/>
        <end position="78"/>
    </location>
</feature>
<dbReference type="PANTHER" id="PTHR35788:SF1">
    <property type="entry name" value="EXPORTED PROTEIN"/>
    <property type="match status" value="1"/>
</dbReference>
<feature type="region of interest" description="Disordered" evidence="1">
    <location>
        <begin position="31"/>
        <end position="147"/>
    </location>
</feature>
<dbReference type="Pfam" id="PF04294">
    <property type="entry name" value="VanW"/>
    <property type="match status" value="1"/>
</dbReference>
<dbReference type="eggNOG" id="COG2720">
    <property type="taxonomic scope" value="Bacteria"/>
</dbReference>
<accession>C0ZRT0</accession>